<gene>
    <name evidence="1" type="ORF">JOF46_001155</name>
</gene>
<organism evidence="1 2">
    <name type="scientific">Paeniglutamicibacter psychrophenolicus</name>
    <dbReference type="NCBI Taxonomy" id="257454"/>
    <lineage>
        <taxon>Bacteria</taxon>
        <taxon>Bacillati</taxon>
        <taxon>Actinomycetota</taxon>
        <taxon>Actinomycetes</taxon>
        <taxon>Micrococcales</taxon>
        <taxon>Micrococcaceae</taxon>
        <taxon>Paeniglutamicibacter</taxon>
    </lineage>
</organism>
<reference evidence="1 2" key="1">
    <citation type="submission" date="2021-03" db="EMBL/GenBank/DDBJ databases">
        <title>Sequencing the genomes of 1000 actinobacteria strains.</title>
        <authorList>
            <person name="Klenk H.-P."/>
        </authorList>
    </citation>
    <scope>NUCLEOTIDE SEQUENCE [LARGE SCALE GENOMIC DNA]</scope>
    <source>
        <strain evidence="1 2">DSM 15454</strain>
    </source>
</reference>
<protein>
    <submittedName>
        <fullName evidence="1">Uncharacterized protein</fullName>
    </submittedName>
</protein>
<dbReference type="RefSeq" id="WP_209906447.1">
    <property type="nucleotide sequence ID" value="NZ_BAAAMI010000019.1"/>
</dbReference>
<sequence>MLEFIRMELAADNVELTLPRDSYGADWRLTAAEPIIASRESEIGVAAELLGGHVRSIAGKSVPAGV</sequence>
<evidence type="ECO:0000313" key="2">
    <source>
        <dbReference type="Proteomes" id="UP000766570"/>
    </source>
</evidence>
<proteinExistence type="predicted"/>
<comment type="caution">
    <text evidence="1">The sequence shown here is derived from an EMBL/GenBank/DDBJ whole genome shotgun (WGS) entry which is preliminary data.</text>
</comment>
<accession>A0ABS4WAN3</accession>
<dbReference type="Proteomes" id="UP000766570">
    <property type="component" value="Unassembled WGS sequence"/>
</dbReference>
<keyword evidence="2" id="KW-1185">Reference proteome</keyword>
<dbReference type="EMBL" id="JAGIOE010000001">
    <property type="protein sequence ID" value="MBP2373243.1"/>
    <property type="molecule type" value="Genomic_DNA"/>
</dbReference>
<evidence type="ECO:0000313" key="1">
    <source>
        <dbReference type="EMBL" id="MBP2373243.1"/>
    </source>
</evidence>
<name>A0ABS4WAN3_9MICC</name>